<dbReference type="OrthoDB" id="6466046at2"/>
<dbReference type="AlphaFoldDB" id="A0A1H6MM37"/>
<sequence length="165" mass="17974">MTFSPFPLLLVVLIASGGAWFSFDQVLQQRDSARSERDVAQYEVAGLREAARLAGERLAQAAAMDLKHTQELSNALKTNQDLQLAVDRRNQWLRVNATCSATGERADAGAGGVADAGSPELTADARQAYFTLRDQLAVSRQMILGLQDYVRTFCTTQPTTGEARP</sequence>
<evidence type="ECO:0000313" key="2">
    <source>
        <dbReference type="Proteomes" id="UP000182272"/>
    </source>
</evidence>
<protein>
    <submittedName>
        <fullName evidence="1">Prophage endopeptidase</fullName>
    </submittedName>
</protein>
<name>A0A1H6MM37_9PSED</name>
<dbReference type="Proteomes" id="UP000182272">
    <property type="component" value="Chromosome I"/>
</dbReference>
<proteinExistence type="predicted"/>
<gene>
    <name evidence="1" type="ORF">SAMN05216581_1096</name>
</gene>
<accession>A0A1H6MM37</accession>
<dbReference type="RefSeq" id="WP_019360748.1">
    <property type="nucleotide sequence ID" value="NZ_LT629972.1"/>
</dbReference>
<dbReference type="EMBL" id="LT629972">
    <property type="protein sequence ID" value="SEH99576.1"/>
    <property type="molecule type" value="Genomic_DNA"/>
</dbReference>
<reference evidence="1 2" key="1">
    <citation type="submission" date="2016-10" db="EMBL/GenBank/DDBJ databases">
        <authorList>
            <person name="de Groot N.N."/>
        </authorList>
    </citation>
    <scope>NUCLEOTIDE SEQUENCE [LARGE SCALE GENOMIC DNA]</scope>
    <source>
        <strain evidence="1 2">LMG 2158</strain>
    </source>
</reference>
<organism evidence="1 2">
    <name type="scientific">Pseudomonas asplenii</name>
    <dbReference type="NCBI Taxonomy" id="53407"/>
    <lineage>
        <taxon>Bacteria</taxon>
        <taxon>Pseudomonadati</taxon>
        <taxon>Pseudomonadota</taxon>
        <taxon>Gammaproteobacteria</taxon>
        <taxon>Pseudomonadales</taxon>
        <taxon>Pseudomonadaceae</taxon>
        <taxon>Pseudomonas</taxon>
    </lineage>
</organism>
<evidence type="ECO:0000313" key="1">
    <source>
        <dbReference type="EMBL" id="SEH99576.1"/>
    </source>
</evidence>
<dbReference type="InterPro" id="IPR004929">
    <property type="entry name" value="I-spanin"/>
</dbReference>
<dbReference type="GO" id="GO:0044659">
    <property type="term" value="P:viral release from host cell by cytolysis"/>
    <property type="evidence" value="ECO:0007669"/>
    <property type="project" value="InterPro"/>
</dbReference>
<dbReference type="Pfam" id="PF03245">
    <property type="entry name" value="Phage_lysis"/>
    <property type="match status" value="1"/>
</dbReference>